<dbReference type="PANTHER" id="PTHR43649">
    <property type="entry name" value="ARABINOSE-BINDING PROTEIN-RELATED"/>
    <property type="match status" value="1"/>
</dbReference>
<comment type="caution">
    <text evidence="5">The sequence shown here is derived from an EMBL/GenBank/DDBJ whole genome shotgun (WGS) entry which is preliminary data.</text>
</comment>
<keyword evidence="6" id="KW-1185">Reference proteome</keyword>
<dbReference type="CDD" id="cd14750">
    <property type="entry name" value="PBP2_TMBP"/>
    <property type="match status" value="1"/>
</dbReference>
<proteinExistence type="inferred from homology"/>
<dbReference type="SUPFAM" id="SSF53850">
    <property type="entry name" value="Periplasmic binding protein-like II"/>
    <property type="match status" value="1"/>
</dbReference>
<evidence type="ECO:0000313" key="6">
    <source>
        <dbReference type="Proteomes" id="UP001500212"/>
    </source>
</evidence>
<dbReference type="InterPro" id="IPR050490">
    <property type="entry name" value="Bact_solute-bd_prot1"/>
</dbReference>
<dbReference type="PANTHER" id="PTHR43649:SF34">
    <property type="entry name" value="ABC TRANSPORTER PERIPLASMIC-BINDING PROTEIN YCJN-RELATED"/>
    <property type="match status" value="1"/>
</dbReference>
<dbReference type="EMBL" id="BAABHJ010000005">
    <property type="protein sequence ID" value="GAA4606777.1"/>
    <property type="molecule type" value="Genomic_DNA"/>
</dbReference>
<evidence type="ECO:0000256" key="2">
    <source>
        <dbReference type="ARBA" id="ARBA00022448"/>
    </source>
</evidence>
<gene>
    <name evidence="5" type="ORF">GCM10023195_24910</name>
</gene>
<keyword evidence="2" id="KW-0813">Transport</keyword>
<evidence type="ECO:0000256" key="4">
    <source>
        <dbReference type="SAM" id="SignalP"/>
    </source>
</evidence>
<dbReference type="RefSeq" id="WP_345353114.1">
    <property type="nucleotide sequence ID" value="NZ_BAABHJ010000005.1"/>
</dbReference>
<organism evidence="5 6">
    <name type="scientific">Actinoallomurus liliacearum</name>
    <dbReference type="NCBI Taxonomy" id="1080073"/>
    <lineage>
        <taxon>Bacteria</taxon>
        <taxon>Bacillati</taxon>
        <taxon>Actinomycetota</taxon>
        <taxon>Actinomycetes</taxon>
        <taxon>Streptosporangiales</taxon>
        <taxon>Thermomonosporaceae</taxon>
        <taxon>Actinoallomurus</taxon>
    </lineage>
</organism>
<sequence>MKHRFPRRSLLGAVLALGLCACGSSGGSSGSSGDSAGSGPITWASFKEPTGTLRKVVDGWNAAHPDAKVTLVDLPEAADAQRQQLVQNAQIKSTAFDVVTLDAVWTAEFAANQWVEPITGLDASGFLTPSLRTGQYRGKLYAAPWLTGAGLLYYRTDLLKKAGIAGPPKTWQELTDDCAKVRKSVDIGCYAGQYDKYEGLTVNVTEAIDSAGGHVLDASGRPALNTPEALAGLRFLTDGLKNGLIPKAALTYQEENGRRAFEAGELLFHRNWGYVYALAGKTDGSSKVAGRFDVAPLPGRIGPGISTLGGNNVAISAFSKHKKTALDFIRYVTGAEAEKTFGLGSAYPMSRLALYSDPAMVKAQPYLPTLATSIQNAVPRPEAVRYGDVTTAIQEAAYAALRGQQSPEQALSGLQAQLGPLTAH</sequence>
<feature type="chain" id="PRO_5047323282" evidence="4">
    <location>
        <begin position="27"/>
        <end position="424"/>
    </location>
</feature>
<accession>A0ABP8TFF2</accession>
<comment type="similarity">
    <text evidence="1">Belongs to the bacterial solute-binding protein 1 family.</text>
</comment>
<dbReference type="InterPro" id="IPR006059">
    <property type="entry name" value="SBP"/>
</dbReference>
<dbReference type="Gene3D" id="3.40.190.10">
    <property type="entry name" value="Periplasmic binding protein-like II"/>
    <property type="match status" value="2"/>
</dbReference>
<dbReference type="PROSITE" id="PS51257">
    <property type="entry name" value="PROKAR_LIPOPROTEIN"/>
    <property type="match status" value="1"/>
</dbReference>
<protein>
    <submittedName>
        <fullName evidence="5">ABC transporter substrate-binding protein</fullName>
    </submittedName>
</protein>
<evidence type="ECO:0000313" key="5">
    <source>
        <dbReference type="EMBL" id="GAA4606777.1"/>
    </source>
</evidence>
<evidence type="ECO:0000256" key="1">
    <source>
        <dbReference type="ARBA" id="ARBA00008520"/>
    </source>
</evidence>
<evidence type="ECO:0000256" key="3">
    <source>
        <dbReference type="ARBA" id="ARBA00022729"/>
    </source>
</evidence>
<dbReference type="Pfam" id="PF01547">
    <property type="entry name" value="SBP_bac_1"/>
    <property type="match status" value="1"/>
</dbReference>
<name>A0ABP8TFF2_9ACTN</name>
<feature type="signal peptide" evidence="4">
    <location>
        <begin position="1"/>
        <end position="26"/>
    </location>
</feature>
<dbReference type="Proteomes" id="UP001500212">
    <property type="component" value="Unassembled WGS sequence"/>
</dbReference>
<keyword evidence="3 4" id="KW-0732">Signal</keyword>
<reference evidence="6" key="1">
    <citation type="journal article" date="2019" name="Int. J. Syst. Evol. Microbiol.">
        <title>The Global Catalogue of Microorganisms (GCM) 10K type strain sequencing project: providing services to taxonomists for standard genome sequencing and annotation.</title>
        <authorList>
            <consortium name="The Broad Institute Genomics Platform"/>
            <consortium name="The Broad Institute Genome Sequencing Center for Infectious Disease"/>
            <person name="Wu L."/>
            <person name="Ma J."/>
        </authorList>
    </citation>
    <scope>NUCLEOTIDE SEQUENCE [LARGE SCALE GENOMIC DNA]</scope>
    <source>
        <strain evidence="6">JCM 17938</strain>
    </source>
</reference>